<evidence type="ECO:0000313" key="3">
    <source>
        <dbReference type="Proteomes" id="UP000245383"/>
    </source>
</evidence>
<dbReference type="EMBL" id="MBFR01000192">
    <property type="protein sequence ID" value="PVU91622.1"/>
    <property type="molecule type" value="Genomic_DNA"/>
</dbReference>
<dbReference type="STRING" id="133385.A0A2T9YGZ8"/>
<keyword evidence="3" id="KW-1185">Reference proteome</keyword>
<protein>
    <submittedName>
        <fullName evidence="2">Uncharacterized protein</fullName>
    </submittedName>
</protein>
<dbReference type="Proteomes" id="UP000245383">
    <property type="component" value="Unassembled WGS sequence"/>
</dbReference>
<feature type="compositionally biased region" description="Polar residues" evidence="1">
    <location>
        <begin position="326"/>
        <end position="345"/>
    </location>
</feature>
<dbReference type="AlphaFoldDB" id="A0A2T9YGZ8"/>
<dbReference type="OrthoDB" id="5563539at2759"/>
<name>A0A2T9YGZ8_9FUNG</name>
<accession>A0A2T9YGZ8</accession>
<organism evidence="2 3">
    <name type="scientific">Smittium simulii</name>
    <dbReference type="NCBI Taxonomy" id="133385"/>
    <lineage>
        <taxon>Eukaryota</taxon>
        <taxon>Fungi</taxon>
        <taxon>Fungi incertae sedis</taxon>
        <taxon>Zoopagomycota</taxon>
        <taxon>Kickxellomycotina</taxon>
        <taxon>Harpellomycetes</taxon>
        <taxon>Harpellales</taxon>
        <taxon>Legeriomycetaceae</taxon>
        <taxon>Smittium</taxon>
    </lineage>
</organism>
<proteinExistence type="predicted"/>
<comment type="caution">
    <text evidence="2">The sequence shown here is derived from an EMBL/GenBank/DDBJ whole genome shotgun (WGS) entry which is preliminary data.</text>
</comment>
<gene>
    <name evidence="2" type="ORF">BB561_004305</name>
</gene>
<feature type="region of interest" description="Disordered" evidence="1">
    <location>
        <begin position="509"/>
        <end position="537"/>
    </location>
</feature>
<evidence type="ECO:0000313" key="2">
    <source>
        <dbReference type="EMBL" id="PVU91622.1"/>
    </source>
</evidence>
<feature type="compositionally biased region" description="Low complexity" evidence="1">
    <location>
        <begin position="522"/>
        <end position="537"/>
    </location>
</feature>
<reference evidence="2 3" key="1">
    <citation type="journal article" date="2018" name="MBio">
        <title>Comparative Genomics Reveals the Core Gene Toolbox for the Fungus-Insect Symbiosis.</title>
        <authorList>
            <person name="Wang Y."/>
            <person name="Stata M."/>
            <person name="Wang W."/>
            <person name="Stajich J.E."/>
            <person name="White M.M."/>
            <person name="Moncalvo J.M."/>
        </authorList>
    </citation>
    <scope>NUCLEOTIDE SEQUENCE [LARGE SCALE GENOMIC DNA]</scope>
    <source>
        <strain evidence="2 3">SWE-8-4</strain>
    </source>
</reference>
<feature type="region of interest" description="Disordered" evidence="1">
    <location>
        <begin position="317"/>
        <end position="349"/>
    </location>
</feature>
<sequence length="612" mass="68562">MLHHDRLSALLLVDTNLLEKFPELEQKVDYFLHEWNQSSILLTSCEVTRQIHKKQGYYNRFLSINKRQKKSKFLKASLPIQKHLLKKLSEELETLTRSKNVLWRSWAVEKNGPGSKYPPEKINWNKDADLIFLYGPIYKHSIELPWSCRSPNVLLKGSLKSALKRTSPLSLIGTVSPPLYLNTTHHLDDSFISYNDYLTNQCMVVFRQEEELLPTDFEDIEDDEDSNSTIDTLNNHSDSEIYFPLINSETSQFHPDSWDSNLHYPIVEPSDSSSTLLSSQNITENTSSAIKFNHNSISTPSSAPSFLISKKLSSPKLSSSNKQSDAPCSSNTASANSGEPKSLDNSLKRKGRNRSTFVIKLASASLKDPSIFVEDSSSYTGLNLRKKFIRKKRAAKNANIPEHVLTNDELDSDSEPQVGWIWSTLGLASQKSKSSPVNETLNYNVNMPSPSSPPSNTSLSDTVQGLLSNNWNSIWVPSAELNSPTCTSPHLNLNFDQLIPSNYDVEIKNNSNNKNATPNPILSNSSAPSTPLSSQSHSTHKILNSDFAYSNSLSKSVITDNQISHERAQSSALWPTIKESSEVLLDNAEDRIATTVDAVKWLSSFFSNYNPF</sequence>
<evidence type="ECO:0000256" key="1">
    <source>
        <dbReference type="SAM" id="MobiDB-lite"/>
    </source>
</evidence>